<feature type="region of interest" description="Disordered" evidence="1">
    <location>
        <begin position="1"/>
        <end position="62"/>
    </location>
</feature>
<evidence type="ECO:0000313" key="3">
    <source>
        <dbReference type="Proteomes" id="UP000078272"/>
    </source>
</evidence>
<evidence type="ECO:0000256" key="1">
    <source>
        <dbReference type="SAM" id="MobiDB-lite"/>
    </source>
</evidence>
<dbReference type="Proteomes" id="UP000078272">
    <property type="component" value="Unassembled WGS sequence"/>
</dbReference>
<feature type="compositionally biased region" description="Polar residues" evidence="1">
    <location>
        <begin position="36"/>
        <end position="62"/>
    </location>
</feature>
<dbReference type="PATRIC" id="fig|401562.3.peg.270"/>
<comment type="caution">
    <text evidence="2">The sequence shown here is derived from an EMBL/GenBank/DDBJ whole genome shotgun (WGS) entry which is preliminary data.</text>
</comment>
<protein>
    <submittedName>
        <fullName evidence="2">Uncharacterized protein</fullName>
    </submittedName>
</protein>
<dbReference type="EMBL" id="LDPZ01000108">
    <property type="protein sequence ID" value="KTQ77312.1"/>
    <property type="molecule type" value="Genomic_DNA"/>
</dbReference>
<accession>A0A175QRJ9</accession>
<feature type="compositionally biased region" description="Basic and acidic residues" evidence="1">
    <location>
        <begin position="18"/>
        <end position="28"/>
    </location>
</feature>
<dbReference type="OrthoDB" id="7190664at2"/>
<sequence length="62" mass="6532">MSSKSPPIPAENLSPKGPGDHETHKADAVAKGAQASPGNLDTQGRQGNIHQNTTHQGHQQDR</sequence>
<dbReference type="RefSeq" id="WP_058636944.1">
    <property type="nucleotide sequence ID" value="NZ_LDPZ01000108.1"/>
</dbReference>
<reference evidence="2 3" key="1">
    <citation type="journal article" date="2016" name="Front. Microbiol.">
        <title>Genomic Resource of Rice Seed Associated Bacteria.</title>
        <authorList>
            <person name="Midha S."/>
            <person name="Bansal K."/>
            <person name="Sharma S."/>
            <person name="Kumar N."/>
            <person name="Patil P.P."/>
            <person name="Chaudhry V."/>
            <person name="Patil P.B."/>
        </authorList>
    </citation>
    <scope>NUCLEOTIDE SEQUENCE [LARGE SCALE GENOMIC DNA]</scope>
    <source>
        <strain evidence="2 3">NS226</strain>
    </source>
</reference>
<dbReference type="STRING" id="401562.NS365_14330"/>
<name>A0A175QRJ9_9HYPH</name>
<evidence type="ECO:0000313" key="2">
    <source>
        <dbReference type="EMBL" id="KTQ77312.1"/>
    </source>
</evidence>
<organism evidence="2 3">
    <name type="scientific">Aureimonas ureilytica</name>
    <dbReference type="NCBI Taxonomy" id="401562"/>
    <lineage>
        <taxon>Bacteria</taxon>
        <taxon>Pseudomonadati</taxon>
        <taxon>Pseudomonadota</taxon>
        <taxon>Alphaproteobacteria</taxon>
        <taxon>Hyphomicrobiales</taxon>
        <taxon>Aurantimonadaceae</taxon>
        <taxon>Aureimonas</taxon>
    </lineage>
</organism>
<proteinExistence type="predicted"/>
<dbReference type="AlphaFoldDB" id="A0A175QRJ9"/>
<dbReference type="eggNOG" id="ENOG503102K">
    <property type="taxonomic scope" value="Bacteria"/>
</dbReference>
<gene>
    <name evidence="2" type="ORF">NS226_23170</name>
</gene>